<organism evidence="2 3">
    <name type="scientific">Lactococcus garvieae DCC43</name>
    <dbReference type="NCBI Taxonomy" id="1231377"/>
    <lineage>
        <taxon>Bacteria</taxon>
        <taxon>Bacillati</taxon>
        <taxon>Bacillota</taxon>
        <taxon>Bacilli</taxon>
        <taxon>Lactobacillales</taxon>
        <taxon>Streptococcaceae</taxon>
        <taxon>Lactococcus</taxon>
    </lineage>
</organism>
<dbReference type="RefSeq" id="WP_003135032.1">
    <property type="nucleotide sequence ID" value="NZ_AMQS01000008.1"/>
</dbReference>
<feature type="transmembrane region" description="Helical" evidence="1">
    <location>
        <begin position="131"/>
        <end position="151"/>
    </location>
</feature>
<proteinExistence type="predicted"/>
<accession>K2QEJ1</accession>
<dbReference type="GO" id="GO:0005886">
    <property type="term" value="C:plasma membrane"/>
    <property type="evidence" value="ECO:0007669"/>
    <property type="project" value="TreeGrafter"/>
</dbReference>
<dbReference type="eggNOG" id="COG3238">
    <property type="taxonomic scope" value="Bacteria"/>
</dbReference>
<feature type="transmembrane region" description="Helical" evidence="1">
    <location>
        <begin position="166"/>
        <end position="185"/>
    </location>
</feature>
<dbReference type="Pfam" id="PF04657">
    <property type="entry name" value="DMT_YdcZ"/>
    <property type="match status" value="2"/>
</dbReference>
<dbReference type="Proteomes" id="UP000006787">
    <property type="component" value="Unassembled WGS sequence"/>
</dbReference>
<gene>
    <name evidence="2" type="ORF">C426_0699</name>
</gene>
<feature type="transmembrane region" description="Helical" evidence="1">
    <location>
        <begin position="99"/>
        <end position="119"/>
    </location>
</feature>
<name>K2QEJ1_9LACT</name>
<feature type="transmembrane region" description="Helical" evidence="1">
    <location>
        <begin position="236"/>
        <end position="253"/>
    </location>
</feature>
<feature type="transmembrane region" description="Helical" evidence="1">
    <location>
        <begin position="71"/>
        <end position="93"/>
    </location>
</feature>
<keyword evidence="1" id="KW-0472">Membrane</keyword>
<sequence length="310" mass="34019">MFIYLGIALFAGFLLANQNPINADLRKKVNSPFWASTISQIIGVIFLGGISLGLTGDLFPSVEFVSSHPAWIWIGGLLGPVYVTSNVFLFPRLGAVQTVILPILGQILTGVIIDSFGWFYAVQIPMSPMRIVGVIVTMAGLFIAVVLTSLSKKTERVKDHNEPSLLLWRLWAVISGSFTAIQQAINGHLGTLLHRPFQASFMSFFIGLLAIILVTLSIERRFITKIEIRSIKKWNILGGIWGSFFVLGAVLAVPKIGAGLNIMMAILGQIVGSMLVQQFGWWHSDRYPIKPLQVVGVLVMLVGIVCIKFL</sequence>
<reference evidence="2 3" key="1">
    <citation type="journal article" date="2012" name="J. Bacteriol.">
        <title>Genome Sequence of the Bacteriocin-Producing Strain Lactococcus garvieae DCC43.</title>
        <authorList>
            <person name="Gabrielsen C."/>
            <person name="Brede D.A."/>
            <person name="Hernandez P.E."/>
            <person name="Nes I.F."/>
            <person name="Diep D.B."/>
        </authorList>
    </citation>
    <scope>NUCLEOTIDE SEQUENCE [LARGE SCALE GENOMIC DNA]</scope>
    <source>
        <strain evidence="2 3">DCC43</strain>
    </source>
</reference>
<evidence type="ECO:0000313" key="2">
    <source>
        <dbReference type="EMBL" id="EKF51837.1"/>
    </source>
</evidence>
<dbReference type="PANTHER" id="PTHR34821:SF2">
    <property type="entry name" value="INNER MEMBRANE PROTEIN YDCZ"/>
    <property type="match status" value="1"/>
</dbReference>
<feature type="transmembrane region" description="Helical" evidence="1">
    <location>
        <begin position="197"/>
        <end position="216"/>
    </location>
</feature>
<dbReference type="PANTHER" id="PTHR34821">
    <property type="entry name" value="INNER MEMBRANE PROTEIN YDCZ"/>
    <property type="match status" value="1"/>
</dbReference>
<evidence type="ECO:0000313" key="3">
    <source>
        <dbReference type="Proteomes" id="UP000006787"/>
    </source>
</evidence>
<dbReference type="PATRIC" id="fig|1231377.3.peg.701"/>
<keyword evidence="1" id="KW-0812">Transmembrane</keyword>
<dbReference type="AlphaFoldDB" id="K2QEJ1"/>
<comment type="caution">
    <text evidence="2">The sequence shown here is derived from an EMBL/GenBank/DDBJ whole genome shotgun (WGS) entry which is preliminary data.</text>
</comment>
<feature type="transmembrane region" description="Helical" evidence="1">
    <location>
        <begin position="292"/>
        <end position="309"/>
    </location>
</feature>
<protein>
    <recommendedName>
        <fullName evidence="4">Integral membrane protein</fullName>
    </recommendedName>
</protein>
<evidence type="ECO:0008006" key="4">
    <source>
        <dbReference type="Google" id="ProtNLM"/>
    </source>
</evidence>
<dbReference type="InterPro" id="IPR006750">
    <property type="entry name" value="YdcZ"/>
</dbReference>
<feature type="transmembrane region" description="Helical" evidence="1">
    <location>
        <begin position="33"/>
        <end position="59"/>
    </location>
</feature>
<dbReference type="EMBL" id="AMQS01000008">
    <property type="protein sequence ID" value="EKF51837.1"/>
    <property type="molecule type" value="Genomic_DNA"/>
</dbReference>
<keyword evidence="1" id="KW-1133">Transmembrane helix</keyword>
<evidence type="ECO:0000256" key="1">
    <source>
        <dbReference type="SAM" id="Phobius"/>
    </source>
</evidence>